<feature type="region of interest" description="Disordered" evidence="2">
    <location>
        <begin position="732"/>
        <end position="759"/>
    </location>
</feature>
<evidence type="ECO:0000259" key="3">
    <source>
        <dbReference type="SMART" id="SM00562"/>
    </source>
</evidence>
<protein>
    <recommendedName>
        <fullName evidence="3">Nucleoside diphosphate kinase-like domain-containing protein</fullName>
    </recommendedName>
</protein>
<feature type="compositionally biased region" description="Acidic residues" evidence="2">
    <location>
        <begin position="1"/>
        <end position="15"/>
    </location>
</feature>
<dbReference type="PANTHER" id="PTHR46135">
    <property type="entry name" value="NME/NM23 FAMILY MEMBER 8"/>
    <property type="match status" value="1"/>
</dbReference>
<dbReference type="SUPFAM" id="SSF54919">
    <property type="entry name" value="Nucleoside diphosphate kinase, NDK"/>
    <property type="match status" value="3"/>
</dbReference>
<comment type="similarity">
    <text evidence="1">Belongs to the NDK family.</text>
</comment>
<evidence type="ECO:0000256" key="1">
    <source>
        <dbReference type="PROSITE-ProRule" id="PRU00706"/>
    </source>
</evidence>
<dbReference type="STRING" id="400727.A0A2T7NY92"/>
<feature type="compositionally biased region" description="Polar residues" evidence="2">
    <location>
        <begin position="236"/>
        <end position="250"/>
    </location>
</feature>
<feature type="compositionally biased region" description="Low complexity" evidence="2">
    <location>
        <begin position="512"/>
        <end position="530"/>
    </location>
</feature>
<feature type="compositionally biased region" description="Basic and acidic residues" evidence="2">
    <location>
        <begin position="155"/>
        <end position="194"/>
    </location>
</feature>
<dbReference type="Pfam" id="PF00334">
    <property type="entry name" value="NDK"/>
    <property type="match status" value="1"/>
</dbReference>
<dbReference type="InterPro" id="IPR036850">
    <property type="entry name" value="NDK-like_dom_sf"/>
</dbReference>
<feature type="region of interest" description="Disordered" evidence="2">
    <location>
        <begin position="155"/>
        <end position="196"/>
    </location>
</feature>
<feature type="region of interest" description="Disordered" evidence="2">
    <location>
        <begin position="589"/>
        <end position="632"/>
    </location>
</feature>
<feature type="region of interest" description="Disordered" evidence="2">
    <location>
        <begin position="511"/>
        <end position="541"/>
    </location>
</feature>
<dbReference type="Gene3D" id="3.30.70.141">
    <property type="entry name" value="Nucleoside diphosphate kinase-like domain"/>
    <property type="match status" value="2"/>
</dbReference>
<comment type="caution">
    <text evidence="4">The sequence shown here is derived from an EMBL/GenBank/DDBJ whole genome shotgun (WGS) entry which is preliminary data.</text>
</comment>
<feature type="region of interest" description="Disordered" evidence="2">
    <location>
        <begin position="1173"/>
        <end position="1202"/>
    </location>
</feature>
<comment type="caution">
    <text evidence="1">Lacks conserved residue(s) required for the propagation of feature annotation.</text>
</comment>
<feature type="region of interest" description="Disordered" evidence="2">
    <location>
        <begin position="236"/>
        <end position="290"/>
    </location>
</feature>
<reference evidence="4 5" key="1">
    <citation type="submission" date="2018-04" db="EMBL/GenBank/DDBJ databases">
        <title>The genome of golden apple snail Pomacea canaliculata provides insight into stress tolerance and invasive adaptation.</title>
        <authorList>
            <person name="Liu C."/>
            <person name="Liu B."/>
            <person name="Ren Y."/>
            <person name="Zhang Y."/>
            <person name="Wang H."/>
            <person name="Li S."/>
            <person name="Jiang F."/>
            <person name="Yin L."/>
            <person name="Zhang G."/>
            <person name="Qian W."/>
            <person name="Fan W."/>
        </authorList>
    </citation>
    <scope>NUCLEOTIDE SEQUENCE [LARGE SCALE GENOMIC DNA]</scope>
    <source>
        <strain evidence="4">SZHN2017</strain>
        <tissue evidence="4">Muscle</tissue>
    </source>
</reference>
<feature type="compositionally biased region" description="Low complexity" evidence="2">
    <location>
        <begin position="1181"/>
        <end position="1190"/>
    </location>
</feature>
<feature type="compositionally biased region" description="Basic and acidic residues" evidence="2">
    <location>
        <begin position="640"/>
        <end position="650"/>
    </location>
</feature>
<dbReference type="Proteomes" id="UP000245119">
    <property type="component" value="Linkage Group LG8"/>
</dbReference>
<feature type="compositionally biased region" description="Basic and acidic residues" evidence="2">
    <location>
        <begin position="732"/>
        <end position="756"/>
    </location>
</feature>
<dbReference type="InterPro" id="IPR051766">
    <property type="entry name" value="TXND_domain-containing"/>
</dbReference>
<dbReference type="SMART" id="SM00562">
    <property type="entry name" value="NDK"/>
    <property type="match status" value="1"/>
</dbReference>
<feature type="domain" description="Nucleoside diphosphate kinase-like" evidence="3">
    <location>
        <begin position="1567"/>
        <end position="1705"/>
    </location>
</feature>
<keyword evidence="5" id="KW-1185">Reference proteome</keyword>
<accession>A0A2T7NY92</accession>
<dbReference type="PANTHER" id="PTHR46135:SF4">
    <property type="entry name" value="DYNEIN AXONEMAL ASSEMBLY FACTOR 8"/>
    <property type="match status" value="1"/>
</dbReference>
<feature type="region of interest" description="Disordered" evidence="2">
    <location>
        <begin position="1"/>
        <end position="28"/>
    </location>
</feature>
<organism evidence="4 5">
    <name type="scientific">Pomacea canaliculata</name>
    <name type="common">Golden apple snail</name>
    <dbReference type="NCBI Taxonomy" id="400727"/>
    <lineage>
        <taxon>Eukaryota</taxon>
        <taxon>Metazoa</taxon>
        <taxon>Spiralia</taxon>
        <taxon>Lophotrochozoa</taxon>
        <taxon>Mollusca</taxon>
        <taxon>Gastropoda</taxon>
        <taxon>Caenogastropoda</taxon>
        <taxon>Architaenioglossa</taxon>
        <taxon>Ampullarioidea</taxon>
        <taxon>Ampullariidae</taxon>
        <taxon>Pomacea</taxon>
    </lineage>
</organism>
<dbReference type="OrthoDB" id="2162449at2759"/>
<sequence length="1886" mass="210333">METDSSDEDQNEGEEGTLLPKDPDFERNLKPQMDTIFAEIEKSLPTIDFDLSDLSSDSEEPVILHRSLLKSAEVDFDDEKDLDTSLSGESATDVFKDHPGFLHIPDFDKNSGSACFSGLAFDNDIAALLSACDSGHNEVTSWKDLEKVVQEDKGMQKAKLNQKDKKKEASFQDQVMKETHQYKSEEQSAEDESRQVTVAETGEFLVAKIKENSVRNLSPSGGRIVDTQFISIHPTLSNVGSGTQDWSSDQDSNKGAEGEEMSSRQQRNKRTRHNKETLQQNRHHTTDRAMKYSSTIPRLSFDLLNNIDFDNLTLNNKGIEEWQTTRAVGSPDSFEEESDGLTVIQKLARCSMEQAGKPCDLSAFDPQTGASLVATTSTLSQSTVSLATSPSSLTSVNKCGLKEITGSSTGACPDTDGRFESNVWSKNKTMTDRIISSHSMHARHEVKQWSEPKTVYIDLRGFDQHREEEKECLASVKRVLGLEQESNREDSSDSEDDESWIQRRQRIKKSIMSRGISTSASSSLSSPIDSAKQSKQRQNMDIKNKSAVTTEGLCDVPVSVHTLPSSTIQRFDLNGATHTMTEEGHSLATTTFPLPTYSSMGVSTQEDDSDDKQRVEGDSRKLSPRSKVTDSCCKSKDQQNRFFAGDEKSSHQGTKRSQHIQTTCDKMLQIQDTSIKTTVLSGTVVTPTSYKFNDTSTSSKDTYEQMTSASGGNISERADDSCCSRTEVAMMKEQEREKQRGADRLEREKREKEKSAKLRMGHSLEGLRPTACNTSYEPRIPVLPTSLQGEPTMLITVTLSSNGEIAAFSSHANKSIDKKMNNLSRSYLSLVCWLLSLIPPNFDQVKQYLLPQMSCPVYPETFPPFHVIGMQQLWVNESLCLAILVCPSPVYCLQKDDKKELSNLRKTKKGDNTSKFYKFVDTFLSRNSLSSVRCWKQYISPPDTSSAVDQEAEEEFEPPLAFNKLGSSVCNKPLSSFMQIHTDVSATDKIFNKDVGFFWQTVDSQESFYEHGAGHMSGENILQNTVVILHHEALFLPKLVYTLLETVTFNCCDICGLRVLYPDEKVNGNLMSIFGTYMDSTQRFYGVSPALALAIRGPNAQDKVAKIIGPLDYRIAIQTDPDCLSAVFGNLRSRLNIHHVRILDHTTSELVFWFGGRISKGASMDVGLPYKPKDSMPNAVSSSSSSGQPHSKSKKGKRQSGVDAEEFLMQEAPPRPPAALSGTTKSHVILVIAPVVPVSVLGLLIQAVQQKAGFQPRGIRRLCLSVRRATNIGIPDEHHSVFCPGINLEFAALDSTKQQQDSLSPCTVLILERENASHHTAALCEMLGIELKSQYILSKIKARTGSTVETEHLLHVLDYSEAVLATLGGHFSKCPEFDPCGSCGSHDHLYSNSELEQVVVLLLLGRELLKEWGVFLRQLQSQTSVSLVDQTEWCDYELLGIKWLPHLSPFQAREVTPFELGDKDWKSSVHFLSTVQHPMKLMTKSADEAYTLLRLFFGSDEIFPDADCRCLLQYLPESRHYHSSSEWNQLRNAERLKSKLLPRPKDLPGVRQELIFEQLLSGPSPITTFLLIKPGAATKHLAKIVRKVVHEGFRIVGLHQAVMTRSLACSFLELDYQVSAQELETHLDYLTSAPSIYLCLYRENAVKKLIDLIGPEDPQLARQQNQFYWRGVVGIDVVHNGLYASRSYIESVWDQKTFFPDGLCCLRTQELANEQITCPAVDTEMDVNFAQHRHTVHNMASKHARDPQISMVHLLLMQTTCLVLPPKLLATVPDARDAPFVYILDTLLSRGFEVVGARMVWMNVQQAQQLLHVMHGGSFQAVTDLTSGPCLVLALDRDNAVLAFDITFGGSGDPGSVLSMYGKDIFRPADLEQTGFWMKPASRRIQ</sequence>
<evidence type="ECO:0000313" key="5">
    <source>
        <dbReference type="Proteomes" id="UP000245119"/>
    </source>
</evidence>
<feature type="compositionally biased region" description="Polar residues" evidence="2">
    <location>
        <begin position="589"/>
        <end position="604"/>
    </location>
</feature>
<dbReference type="EMBL" id="PZQS01000008">
    <property type="protein sequence ID" value="PVD26145.1"/>
    <property type="molecule type" value="Genomic_DNA"/>
</dbReference>
<feature type="region of interest" description="Disordered" evidence="2">
    <location>
        <begin position="640"/>
        <end position="659"/>
    </location>
</feature>
<proteinExistence type="inferred from homology"/>
<gene>
    <name evidence="4" type="ORF">C0Q70_13814</name>
</gene>
<evidence type="ECO:0000313" key="4">
    <source>
        <dbReference type="EMBL" id="PVD26145.1"/>
    </source>
</evidence>
<dbReference type="InterPro" id="IPR034907">
    <property type="entry name" value="NDK-like_dom"/>
</dbReference>
<name>A0A2T7NY92_POMCA</name>
<dbReference type="PROSITE" id="PS51374">
    <property type="entry name" value="NDPK_LIKE"/>
    <property type="match status" value="2"/>
</dbReference>
<evidence type="ECO:0000256" key="2">
    <source>
        <dbReference type="SAM" id="MobiDB-lite"/>
    </source>
</evidence>
<feature type="region of interest" description="Disordered" evidence="2">
    <location>
        <begin position="694"/>
        <end position="719"/>
    </location>
</feature>
<feature type="compositionally biased region" description="Basic and acidic residues" evidence="2">
    <location>
        <begin position="611"/>
        <end position="621"/>
    </location>
</feature>
<feature type="compositionally biased region" description="Polar residues" evidence="2">
    <location>
        <begin position="694"/>
        <end position="713"/>
    </location>
</feature>